<keyword evidence="9" id="KW-1185">Reference proteome</keyword>
<feature type="domain" description="TANGO6 HEAT repeat" evidence="6">
    <location>
        <begin position="223"/>
        <end position="457"/>
    </location>
</feature>
<dbReference type="Pfam" id="PF10363">
    <property type="entry name" value="RTP1_C1"/>
    <property type="match status" value="1"/>
</dbReference>
<evidence type="ECO:0000313" key="8">
    <source>
        <dbReference type="EMBL" id="ORX49189.1"/>
    </source>
</evidence>
<dbReference type="OrthoDB" id="39591at2759"/>
<evidence type="ECO:0008006" key="10">
    <source>
        <dbReference type="Google" id="ProtNLM"/>
    </source>
</evidence>
<dbReference type="EMBL" id="MCGT01000027">
    <property type="protein sequence ID" value="ORX49189.1"/>
    <property type="molecule type" value="Genomic_DNA"/>
</dbReference>
<feature type="compositionally biased region" description="Polar residues" evidence="3">
    <location>
        <begin position="128"/>
        <end position="148"/>
    </location>
</feature>
<evidence type="ECO:0000256" key="2">
    <source>
        <dbReference type="PROSITE-ProRule" id="PRU00103"/>
    </source>
</evidence>
<dbReference type="STRING" id="101127.A0A1X2GAM3"/>
<evidence type="ECO:0000256" key="1">
    <source>
        <dbReference type="ARBA" id="ARBA00005724"/>
    </source>
</evidence>
<dbReference type="Pfam" id="PF10304">
    <property type="entry name" value="RTP1_C2"/>
    <property type="match status" value="1"/>
</dbReference>
<feature type="domain" description="RNA polymerase II assembly factor Rtp1 C-terminal" evidence="5">
    <location>
        <begin position="678"/>
        <end position="788"/>
    </location>
</feature>
<evidence type="ECO:0000259" key="5">
    <source>
        <dbReference type="Pfam" id="PF10363"/>
    </source>
</evidence>
<evidence type="ECO:0000313" key="9">
    <source>
        <dbReference type="Proteomes" id="UP000242146"/>
    </source>
</evidence>
<dbReference type="SUPFAM" id="SSF48371">
    <property type="entry name" value="ARM repeat"/>
    <property type="match status" value="1"/>
</dbReference>
<dbReference type="InterPro" id="IPR021133">
    <property type="entry name" value="HEAT_type_2"/>
</dbReference>
<dbReference type="Pfam" id="PF23565">
    <property type="entry name" value="ARM_TANGO6"/>
    <property type="match status" value="1"/>
</dbReference>
<dbReference type="Gene3D" id="1.25.10.10">
    <property type="entry name" value="Leucine-rich Repeat Variant"/>
    <property type="match status" value="1"/>
</dbReference>
<sequence length="925" mass="103538">MTQHETQGEKDYLGVRDLRLVHTLLQVAISWGLYPYFSPGVGVPLSNRVKSGFTNHELFTTEDHDQHSHHLTSDRRLFQNITKLVDTIAKSHPTLHGKRGTTVASILLQRHLPDLYAGLLQLAYEPSKPSTPQIPGSSTPSSTPVLNPSSLLDVAAAQTPAPNNQPLHPNEKSKCAHMFMWLFDRSDSYRAMESLMLLLGTSPLHPVPAWLRSICGRFLSRLLLKANGVATVLQFTIGMSDHAQLAELEKVTKLVLSVPRQMNSVEAYYAVIAPQLLVLLEKAQRPLTGQDQAVTFILGRMITKYPDVCQKLVVNAVTKALVDGWQRRDYYSSDENHTITALEDPVALNEQQLTSIINAMHTIMVGGEPSPIVIKHIMASCIAPFYHLYEYSCRTKSGNRETVLDLLTTYFRLMTPEQCMDDLQHIVLDPVDLHGDRVAYFGPSNHGGVELRWKRSPKRLGGNELPLDISRLVDFLTKLNNPDLSGDFFVFLLNSYSHMQAAGPSSDPKSILMILQLIMVMVDKLGPAILGKPIQILAFANNTVVGQLERMDRLGRANQASSSSHRGFPDITNIVSEEQRDLFEEMDDESFTVEDELESLLLAINLIRAVIHENDDLDDKALQLMSSLLPSLKRLEKMADEILQDQIHEVILAITTIQSSQDMKAANGGRLTQSQKQYQEAMKALQDELLPVRAHGIGLLKEMILAKDPLVSSGQALDDLLDLFIRLAQDEDSFIYMNAIKGLSALTDIHGNRIIEKLGKVYADKNEKLDHRLRVGEALLQTIQRCGDALGKYINALVNPLESVLGDRQADAHLRTSALSILSMACQTCPTALSGILWQLTDWVLNILDLEKTPEVRRAATVLILSLFRGMASQTVYDFPTENLRRAYRTLRYIEHNDQDELTRYQARVALSDLDVIMRGEIFHQ</sequence>
<comment type="similarity">
    <text evidence="1">Belongs to the Tango6 family.</text>
</comment>
<protein>
    <recommendedName>
        <fullName evidence="10">RNA polymerase II assembly factor Rtp1 C-terminal domain-containing protein</fullName>
    </recommendedName>
</protein>
<evidence type="ECO:0000256" key="3">
    <source>
        <dbReference type="SAM" id="MobiDB-lite"/>
    </source>
</evidence>
<evidence type="ECO:0000259" key="4">
    <source>
        <dbReference type="Pfam" id="PF10304"/>
    </source>
</evidence>
<dbReference type="PANTHER" id="PTHR20959:SF1">
    <property type="entry name" value="TRANSPORT AND GOLGI ORGANIZATION PROTEIN 6 HOMOLOG"/>
    <property type="match status" value="1"/>
</dbReference>
<evidence type="ECO:0000259" key="6">
    <source>
        <dbReference type="Pfam" id="PF23565"/>
    </source>
</evidence>
<dbReference type="GO" id="GO:0009306">
    <property type="term" value="P:protein secretion"/>
    <property type="evidence" value="ECO:0007669"/>
    <property type="project" value="TreeGrafter"/>
</dbReference>
<dbReference type="InterPro" id="IPR039600">
    <property type="entry name" value="TANGO6/Rtp1"/>
</dbReference>
<feature type="domain" description="RNA polymerase II assembly factor Rtp1 C-terminal" evidence="4">
    <location>
        <begin position="884"/>
        <end position="915"/>
    </location>
</feature>
<comment type="caution">
    <text evidence="8">The sequence shown here is derived from an EMBL/GenBank/DDBJ whole genome shotgun (WGS) entry which is preliminary data.</text>
</comment>
<dbReference type="InterPro" id="IPR019414">
    <property type="entry name" value="Rtp1_C2"/>
</dbReference>
<name>A0A1X2GAM3_9FUNG</name>
<dbReference type="PROSITE" id="PS50077">
    <property type="entry name" value="HEAT_REPEAT"/>
    <property type="match status" value="1"/>
</dbReference>
<dbReference type="AlphaFoldDB" id="A0A1X2GAM3"/>
<feature type="domain" description="TANGO6 N-terminal" evidence="7">
    <location>
        <begin position="11"/>
        <end position="130"/>
    </location>
</feature>
<evidence type="ECO:0000259" key="7">
    <source>
        <dbReference type="Pfam" id="PF25267"/>
    </source>
</evidence>
<dbReference type="InterPro" id="IPR016024">
    <property type="entry name" value="ARM-type_fold"/>
</dbReference>
<accession>A0A1X2GAM3</accession>
<dbReference type="InterPro" id="IPR019451">
    <property type="entry name" value="Rtp1_C1"/>
</dbReference>
<dbReference type="InterPro" id="IPR011989">
    <property type="entry name" value="ARM-like"/>
</dbReference>
<proteinExistence type="inferred from homology"/>
<dbReference type="Proteomes" id="UP000242146">
    <property type="component" value="Unassembled WGS sequence"/>
</dbReference>
<organism evidence="8 9">
    <name type="scientific">Hesseltinella vesiculosa</name>
    <dbReference type="NCBI Taxonomy" id="101127"/>
    <lineage>
        <taxon>Eukaryota</taxon>
        <taxon>Fungi</taxon>
        <taxon>Fungi incertae sedis</taxon>
        <taxon>Mucoromycota</taxon>
        <taxon>Mucoromycotina</taxon>
        <taxon>Mucoromycetes</taxon>
        <taxon>Mucorales</taxon>
        <taxon>Cunninghamellaceae</taxon>
        <taxon>Hesseltinella</taxon>
    </lineage>
</organism>
<gene>
    <name evidence="8" type="ORF">DM01DRAFT_1325961</name>
</gene>
<feature type="region of interest" description="Disordered" evidence="3">
    <location>
        <begin position="127"/>
        <end position="148"/>
    </location>
</feature>
<dbReference type="PANTHER" id="PTHR20959">
    <property type="entry name" value="TRANSPORT AND GOLGI ORGANIZATION PROTEIN 6 FAMILY MEMBER"/>
    <property type="match status" value="1"/>
</dbReference>
<dbReference type="InterPro" id="IPR057347">
    <property type="entry name" value="TANGO6_N"/>
</dbReference>
<dbReference type="Pfam" id="PF25267">
    <property type="entry name" value="TANGO6_N"/>
    <property type="match status" value="1"/>
</dbReference>
<feature type="repeat" description="HEAT" evidence="2">
    <location>
        <begin position="720"/>
        <end position="758"/>
    </location>
</feature>
<dbReference type="InterPro" id="IPR057407">
    <property type="entry name" value="HEAT_TANGO6"/>
</dbReference>
<reference evidence="8 9" key="1">
    <citation type="submission" date="2016-07" db="EMBL/GenBank/DDBJ databases">
        <title>Pervasive Adenine N6-methylation of Active Genes in Fungi.</title>
        <authorList>
            <consortium name="DOE Joint Genome Institute"/>
            <person name="Mondo S.J."/>
            <person name="Dannebaum R.O."/>
            <person name="Kuo R.C."/>
            <person name="Labutti K."/>
            <person name="Haridas S."/>
            <person name="Kuo A."/>
            <person name="Salamov A."/>
            <person name="Ahrendt S.R."/>
            <person name="Lipzen A."/>
            <person name="Sullivan W."/>
            <person name="Andreopoulos W.B."/>
            <person name="Clum A."/>
            <person name="Lindquist E."/>
            <person name="Daum C."/>
            <person name="Ramamoorthy G.K."/>
            <person name="Gryganskyi A."/>
            <person name="Culley D."/>
            <person name="Magnuson J.K."/>
            <person name="James T.Y."/>
            <person name="O'Malley M.A."/>
            <person name="Stajich J.E."/>
            <person name="Spatafora J.W."/>
            <person name="Visel A."/>
            <person name="Grigoriev I.V."/>
        </authorList>
    </citation>
    <scope>NUCLEOTIDE SEQUENCE [LARGE SCALE GENOMIC DNA]</scope>
    <source>
        <strain evidence="8 9">NRRL 3301</strain>
    </source>
</reference>